<dbReference type="GO" id="GO:0005524">
    <property type="term" value="F:ATP binding"/>
    <property type="evidence" value="ECO:0007669"/>
    <property type="project" value="InterPro"/>
</dbReference>
<dbReference type="EMBL" id="QKWP01000545">
    <property type="protein sequence ID" value="RIB18332.1"/>
    <property type="molecule type" value="Genomic_DNA"/>
</dbReference>
<dbReference type="PANTHER" id="PTHR44329">
    <property type="entry name" value="SERINE/THREONINE-PROTEIN KINASE TNNI3K-RELATED"/>
    <property type="match status" value="1"/>
</dbReference>
<keyword evidence="2" id="KW-0808">Transferase</keyword>
<sequence>MEITLGLDHLHNNDILHRDLHSKNILIDDGKALITDFGISRRFNNTTASISGAGNNMVGVMAYIDPQCYIQQIQQGIKVERNEKSDIYSLRVLLWELTNGVPPFNGYNLVTISVTISKNKRENPIMARP</sequence>
<dbReference type="STRING" id="44941.A0A397V8D4"/>
<gene>
    <name evidence="2" type="ORF">C2G38_2142177</name>
</gene>
<evidence type="ECO:0000259" key="1">
    <source>
        <dbReference type="PROSITE" id="PS50011"/>
    </source>
</evidence>
<keyword evidence="2" id="KW-0418">Kinase</keyword>
<dbReference type="SUPFAM" id="SSF56112">
    <property type="entry name" value="Protein kinase-like (PK-like)"/>
    <property type="match status" value="1"/>
</dbReference>
<dbReference type="PROSITE" id="PS50011">
    <property type="entry name" value="PROTEIN_KINASE_DOM"/>
    <property type="match status" value="1"/>
</dbReference>
<evidence type="ECO:0000313" key="2">
    <source>
        <dbReference type="EMBL" id="RIB18332.1"/>
    </source>
</evidence>
<dbReference type="GO" id="GO:0004674">
    <property type="term" value="F:protein serine/threonine kinase activity"/>
    <property type="evidence" value="ECO:0007669"/>
    <property type="project" value="TreeGrafter"/>
</dbReference>
<comment type="caution">
    <text evidence="2">The sequence shown here is derived from an EMBL/GenBank/DDBJ whole genome shotgun (WGS) entry which is preliminary data.</text>
</comment>
<organism evidence="2 3">
    <name type="scientific">Gigaspora rosea</name>
    <dbReference type="NCBI Taxonomy" id="44941"/>
    <lineage>
        <taxon>Eukaryota</taxon>
        <taxon>Fungi</taxon>
        <taxon>Fungi incertae sedis</taxon>
        <taxon>Mucoromycota</taxon>
        <taxon>Glomeromycotina</taxon>
        <taxon>Glomeromycetes</taxon>
        <taxon>Diversisporales</taxon>
        <taxon>Gigasporaceae</taxon>
        <taxon>Gigaspora</taxon>
    </lineage>
</organism>
<dbReference type="Pfam" id="PF00069">
    <property type="entry name" value="Pkinase"/>
    <property type="match status" value="1"/>
</dbReference>
<reference evidence="2 3" key="1">
    <citation type="submission" date="2018-06" db="EMBL/GenBank/DDBJ databases">
        <title>Comparative genomics reveals the genomic features of Rhizophagus irregularis, R. cerebriforme, R. diaphanum and Gigaspora rosea, and their symbiotic lifestyle signature.</title>
        <authorList>
            <person name="Morin E."/>
            <person name="San Clemente H."/>
            <person name="Chen E.C.H."/>
            <person name="De La Providencia I."/>
            <person name="Hainaut M."/>
            <person name="Kuo A."/>
            <person name="Kohler A."/>
            <person name="Murat C."/>
            <person name="Tang N."/>
            <person name="Roy S."/>
            <person name="Loubradou J."/>
            <person name="Henrissat B."/>
            <person name="Grigoriev I.V."/>
            <person name="Corradi N."/>
            <person name="Roux C."/>
            <person name="Martin F.M."/>
        </authorList>
    </citation>
    <scope>NUCLEOTIDE SEQUENCE [LARGE SCALE GENOMIC DNA]</scope>
    <source>
        <strain evidence="2 3">DAOM 194757</strain>
    </source>
</reference>
<accession>A0A397V8D4</accession>
<dbReference type="InterPro" id="IPR051681">
    <property type="entry name" value="Ser/Thr_Kinases-Pseudokinases"/>
</dbReference>
<keyword evidence="3" id="KW-1185">Reference proteome</keyword>
<protein>
    <submittedName>
        <fullName evidence="2">Kinase-like domain-containing protein</fullName>
    </submittedName>
</protein>
<feature type="domain" description="Protein kinase" evidence="1">
    <location>
        <begin position="1"/>
        <end position="129"/>
    </location>
</feature>
<dbReference type="OrthoDB" id="193860at2759"/>
<dbReference type="Gene3D" id="1.10.510.10">
    <property type="entry name" value="Transferase(Phosphotransferase) domain 1"/>
    <property type="match status" value="1"/>
</dbReference>
<name>A0A397V8D4_9GLOM</name>
<evidence type="ECO:0000313" key="3">
    <source>
        <dbReference type="Proteomes" id="UP000266673"/>
    </source>
</evidence>
<dbReference type="InterPro" id="IPR000719">
    <property type="entry name" value="Prot_kinase_dom"/>
</dbReference>
<dbReference type="Proteomes" id="UP000266673">
    <property type="component" value="Unassembled WGS sequence"/>
</dbReference>
<dbReference type="InterPro" id="IPR011009">
    <property type="entry name" value="Kinase-like_dom_sf"/>
</dbReference>
<dbReference type="AlphaFoldDB" id="A0A397V8D4"/>
<proteinExistence type="predicted"/>